<evidence type="ECO:0000313" key="4">
    <source>
        <dbReference type="Proteomes" id="UP000469292"/>
    </source>
</evidence>
<dbReference type="Pfam" id="PF03099">
    <property type="entry name" value="BPL_LplA_LipB"/>
    <property type="match status" value="1"/>
</dbReference>
<name>A0A6I5N0Q9_9BIFI</name>
<evidence type="ECO:0000256" key="1">
    <source>
        <dbReference type="SAM" id="MobiDB-lite"/>
    </source>
</evidence>
<sequence>MPLTREVAGDVRWLASVDSTNRLAAQLAASGELNRVLPGKYAGNLNDSRVEAGPDDAAGRRPVAVIAAGEQTAGRGRLDHKWESRPGESFIVSFVTAVPRRLATDPGVAGWLQMIAGLATVDALREVLRVFPPQPRSSSPSSSFSSSSGCHEPVPGEPTRDIEQGMRLKLKWPNDIFAVETVGNGASEGRKLGGILAQMVSLDGVAAAGNAADGEPMVAIVFGIGLNLAIPADRLPTPQSTSLQLIAPAVAKFLEASSASHDSAAATAELTDRIAAGIVTRLDDLLHEFRRDTPGTVTRLLRRMTGEGAAASRDGVAEDAMTAGECWTIGREVEVHYVDGSAERGTAVGLNADASLQFRTADGQLKPVTTADVGVL</sequence>
<reference evidence="3 4" key="1">
    <citation type="submission" date="2019-09" db="EMBL/GenBank/DDBJ databases">
        <title>Phylogenetic characterization of a novel taxon of the genus Bifidobacterium: Bifidobacterium choloepi sp. nov.</title>
        <authorList>
            <person name="Modesto M."/>
            <person name="Satti M."/>
        </authorList>
    </citation>
    <scope>NUCLEOTIDE SEQUENCE [LARGE SCALE GENOMIC DNA]</scope>
    <source>
        <strain evidence="3 4">BRDM6</strain>
    </source>
</reference>
<feature type="region of interest" description="Disordered" evidence="1">
    <location>
        <begin position="133"/>
        <end position="160"/>
    </location>
</feature>
<dbReference type="Proteomes" id="UP000469292">
    <property type="component" value="Unassembled WGS sequence"/>
</dbReference>
<evidence type="ECO:0000313" key="3">
    <source>
        <dbReference type="EMBL" id="NEG69715.1"/>
    </source>
</evidence>
<keyword evidence="4" id="KW-1185">Reference proteome</keyword>
<accession>A0A6I5N0Q9</accession>
<dbReference type="GO" id="GO:0005737">
    <property type="term" value="C:cytoplasm"/>
    <property type="evidence" value="ECO:0007669"/>
    <property type="project" value="TreeGrafter"/>
</dbReference>
<evidence type="ECO:0000259" key="2">
    <source>
        <dbReference type="Pfam" id="PF03099"/>
    </source>
</evidence>
<protein>
    <recommendedName>
        <fullName evidence="2">BPL/LPL catalytic domain-containing protein</fullName>
    </recommendedName>
</protein>
<dbReference type="Gene3D" id="3.30.930.10">
    <property type="entry name" value="Bira Bifunctional Protein, Domain 2"/>
    <property type="match status" value="1"/>
</dbReference>
<dbReference type="PANTHER" id="PTHR12835">
    <property type="entry name" value="BIOTIN PROTEIN LIGASE"/>
    <property type="match status" value="1"/>
</dbReference>
<dbReference type="InterPro" id="IPR045864">
    <property type="entry name" value="aa-tRNA-synth_II/BPL/LPL"/>
</dbReference>
<feature type="domain" description="BPL/LPL catalytic" evidence="2">
    <location>
        <begin position="65"/>
        <end position="199"/>
    </location>
</feature>
<dbReference type="InterPro" id="IPR004143">
    <property type="entry name" value="BPL_LPL_catalytic"/>
</dbReference>
<dbReference type="EMBL" id="VYSG01000001">
    <property type="protein sequence ID" value="NEG69715.1"/>
    <property type="molecule type" value="Genomic_DNA"/>
</dbReference>
<dbReference type="Gene3D" id="2.30.30.100">
    <property type="match status" value="1"/>
</dbReference>
<dbReference type="PANTHER" id="PTHR12835:SF5">
    <property type="entry name" value="BIOTIN--PROTEIN LIGASE"/>
    <property type="match status" value="1"/>
</dbReference>
<dbReference type="GO" id="GO:0004077">
    <property type="term" value="F:biotin--[biotin carboxyl-carrier protein] ligase activity"/>
    <property type="evidence" value="ECO:0007669"/>
    <property type="project" value="TreeGrafter"/>
</dbReference>
<organism evidence="3 4">
    <name type="scientific">Bifidobacterium choloepi</name>
    <dbReference type="NCBI Taxonomy" id="2614131"/>
    <lineage>
        <taxon>Bacteria</taxon>
        <taxon>Bacillati</taxon>
        <taxon>Actinomycetota</taxon>
        <taxon>Actinomycetes</taxon>
        <taxon>Bifidobacteriales</taxon>
        <taxon>Bifidobacteriaceae</taxon>
        <taxon>Bifidobacterium</taxon>
    </lineage>
</organism>
<comment type="caution">
    <text evidence="3">The sequence shown here is derived from an EMBL/GenBank/DDBJ whole genome shotgun (WGS) entry which is preliminary data.</text>
</comment>
<dbReference type="SUPFAM" id="SSF55681">
    <property type="entry name" value="Class II aaRS and biotin synthetases"/>
    <property type="match status" value="1"/>
</dbReference>
<feature type="compositionally biased region" description="Low complexity" evidence="1">
    <location>
        <begin position="136"/>
        <end position="148"/>
    </location>
</feature>
<gene>
    <name evidence="3" type="ORF">F6S87_03635</name>
</gene>
<dbReference type="AlphaFoldDB" id="A0A6I5N0Q9"/>
<proteinExistence type="predicted"/>